<evidence type="ECO:0000256" key="1">
    <source>
        <dbReference type="SAM" id="MobiDB-lite"/>
    </source>
</evidence>
<evidence type="ECO:0000313" key="3">
    <source>
        <dbReference type="Proteomes" id="UP000436468"/>
    </source>
</evidence>
<dbReference type="Proteomes" id="UP000436468">
    <property type="component" value="Unassembled WGS sequence"/>
</dbReference>
<evidence type="ECO:0000313" key="2">
    <source>
        <dbReference type="EMBL" id="MVT70331.1"/>
    </source>
</evidence>
<gene>
    <name evidence="2" type="ORF">GPL21_35235</name>
</gene>
<feature type="compositionally biased region" description="Basic and acidic residues" evidence="1">
    <location>
        <begin position="19"/>
        <end position="33"/>
    </location>
</feature>
<organism evidence="2 3">
    <name type="scientific">Bradyrhizobium pachyrhizi</name>
    <dbReference type="NCBI Taxonomy" id="280333"/>
    <lineage>
        <taxon>Bacteria</taxon>
        <taxon>Pseudomonadati</taxon>
        <taxon>Pseudomonadota</taxon>
        <taxon>Alphaproteobacteria</taxon>
        <taxon>Hyphomicrobiales</taxon>
        <taxon>Nitrobacteraceae</taxon>
        <taxon>Bradyrhizobium</taxon>
    </lineage>
</organism>
<dbReference type="AlphaFoldDB" id="A0A844T5I4"/>
<proteinExistence type="predicted"/>
<feature type="region of interest" description="Disordered" evidence="1">
    <location>
        <begin position="1"/>
        <end position="37"/>
    </location>
</feature>
<accession>A0A844T5I4</accession>
<keyword evidence="3" id="KW-1185">Reference proteome</keyword>
<comment type="caution">
    <text evidence="2">The sequence shown here is derived from an EMBL/GenBank/DDBJ whole genome shotgun (WGS) entry which is preliminary data.</text>
</comment>
<reference evidence="2 3" key="1">
    <citation type="submission" date="2019-12" db="EMBL/GenBank/DDBJ databases">
        <title>Draft genome sequences Bradyrhizobium cajani AMBPC1010, Bradyrhizobium pachyrhizi AMBPC1040 and Bradyrhizobium yuanmingense ALSPC3051, three plant growth promoting strains isolated from nodules of Cajanus cajan L. in Dominican Republic.</title>
        <authorList>
            <person name="Flores-Felix J.D."/>
            <person name="Araujo J."/>
            <person name="Diaz-Alcantara C."/>
            <person name="Gonzalez-Andres F."/>
            <person name="Velazquez E."/>
        </authorList>
    </citation>
    <scope>NUCLEOTIDE SEQUENCE [LARGE SCALE GENOMIC DNA]</scope>
    <source>
        <strain evidence="2 3">1040</strain>
    </source>
</reference>
<name>A0A844T5I4_9BRAD</name>
<sequence>MARRRRRRETRAFSSEVDTGSREENASKPESRAPLRFNWNGAPVSPGNHVSQECVLPGAAWTL</sequence>
<dbReference type="EMBL" id="WQNF01000042">
    <property type="protein sequence ID" value="MVT70331.1"/>
    <property type="molecule type" value="Genomic_DNA"/>
</dbReference>
<protein>
    <submittedName>
        <fullName evidence="2">Uncharacterized protein</fullName>
    </submittedName>
</protein>